<evidence type="ECO:0000256" key="8">
    <source>
        <dbReference type="SAM" id="SignalP"/>
    </source>
</evidence>
<dbReference type="EC" id="3.4.21.-" evidence="7"/>
<dbReference type="Proteomes" id="UP000515154">
    <property type="component" value="Linkage group LG4"/>
</dbReference>
<evidence type="ECO:0000259" key="10">
    <source>
        <dbReference type="Pfam" id="PF02897"/>
    </source>
</evidence>
<feature type="chain" id="PRO_5028190932" description="Prolyl endopeptidase" evidence="8">
    <location>
        <begin position="25"/>
        <end position="734"/>
    </location>
</feature>
<dbReference type="KEGG" id="osn:115210857"/>
<dbReference type="GO" id="GO:0070012">
    <property type="term" value="F:oligopeptidase activity"/>
    <property type="evidence" value="ECO:0007669"/>
    <property type="project" value="TreeGrafter"/>
</dbReference>
<dbReference type="Gene3D" id="3.40.50.1820">
    <property type="entry name" value="alpha/beta hydrolase"/>
    <property type="match status" value="1"/>
</dbReference>
<keyword evidence="5 7" id="KW-0378">Hydrolase</keyword>
<dbReference type="InterPro" id="IPR002470">
    <property type="entry name" value="Peptidase_S9A"/>
</dbReference>
<dbReference type="InterPro" id="IPR023302">
    <property type="entry name" value="Pept_S9A_N"/>
</dbReference>
<evidence type="ECO:0000313" key="11">
    <source>
        <dbReference type="Proteomes" id="UP000515154"/>
    </source>
</evidence>
<dbReference type="RefSeq" id="XP_029635473.1">
    <property type="nucleotide sequence ID" value="XM_029779613.2"/>
</dbReference>
<evidence type="ECO:0000256" key="3">
    <source>
        <dbReference type="ARBA" id="ARBA00016310"/>
    </source>
</evidence>
<organism evidence="11 12">
    <name type="scientific">Octopus sinensis</name>
    <name type="common">East Asian common octopus</name>
    <dbReference type="NCBI Taxonomy" id="2607531"/>
    <lineage>
        <taxon>Eukaryota</taxon>
        <taxon>Metazoa</taxon>
        <taxon>Spiralia</taxon>
        <taxon>Lophotrochozoa</taxon>
        <taxon>Mollusca</taxon>
        <taxon>Cephalopoda</taxon>
        <taxon>Coleoidea</taxon>
        <taxon>Octopodiformes</taxon>
        <taxon>Octopoda</taxon>
        <taxon>Incirrata</taxon>
        <taxon>Octopodidae</taxon>
        <taxon>Octopus</taxon>
    </lineage>
</organism>
<evidence type="ECO:0000256" key="6">
    <source>
        <dbReference type="ARBA" id="ARBA00022825"/>
    </source>
</evidence>
<gene>
    <name evidence="12" type="primary">LOC115210857</name>
</gene>
<evidence type="ECO:0000256" key="4">
    <source>
        <dbReference type="ARBA" id="ARBA00022670"/>
    </source>
</evidence>
<keyword evidence="4 7" id="KW-0645">Protease</keyword>
<accession>A0A6P7SBP6</accession>
<keyword evidence="6 7" id="KW-0720">Serine protease</keyword>
<comment type="similarity">
    <text evidence="2 7">Belongs to the peptidase S9A family.</text>
</comment>
<dbReference type="GO" id="GO:0005829">
    <property type="term" value="C:cytosol"/>
    <property type="evidence" value="ECO:0007669"/>
    <property type="project" value="TreeGrafter"/>
</dbReference>
<keyword evidence="8" id="KW-0732">Signal</keyword>
<dbReference type="GO" id="GO:0004252">
    <property type="term" value="F:serine-type endopeptidase activity"/>
    <property type="evidence" value="ECO:0007669"/>
    <property type="project" value="UniProtKB-UniRule"/>
</dbReference>
<dbReference type="PRINTS" id="PR00862">
    <property type="entry name" value="PROLIGOPTASE"/>
</dbReference>
<evidence type="ECO:0000256" key="5">
    <source>
        <dbReference type="ARBA" id="ARBA00022801"/>
    </source>
</evidence>
<feature type="domain" description="Peptidase S9A N-terminal" evidence="10">
    <location>
        <begin position="32"/>
        <end position="443"/>
    </location>
</feature>
<dbReference type="SUPFAM" id="SSF53474">
    <property type="entry name" value="alpha/beta-Hydrolases"/>
    <property type="match status" value="1"/>
</dbReference>
<dbReference type="PANTHER" id="PTHR42881">
    <property type="entry name" value="PROLYL ENDOPEPTIDASE"/>
    <property type="match status" value="1"/>
</dbReference>
<dbReference type="PANTHER" id="PTHR42881:SF2">
    <property type="entry name" value="PROLYL ENDOPEPTIDASE"/>
    <property type="match status" value="1"/>
</dbReference>
<name>A0A6P7SBP6_9MOLL</name>
<dbReference type="InterPro" id="IPR051167">
    <property type="entry name" value="Prolyl_oligopep/macrocyclase"/>
</dbReference>
<evidence type="ECO:0000256" key="2">
    <source>
        <dbReference type="ARBA" id="ARBA00005228"/>
    </source>
</evidence>
<dbReference type="FunFam" id="2.130.10.120:FF:000001">
    <property type="entry name" value="Prolyl endopeptidase"/>
    <property type="match status" value="1"/>
</dbReference>
<evidence type="ECO:0000259" key="9">
    <source>
        <dbReference type="Pfam" id="PF00326"/>
    </source>
</evidence>
<dbReference type="FunFam" id="3.40.50.1820:FF:000005">
    <property type="entry name" value="Prolyl endopeptidase"/>
    <property type="match status" value="1"/>
</dbReference>
<reference evidence="12" key="1">
    <citation type="submission" date="2025-08" db="UniProtKB">
        <authorList>
            <consortium name="RefSeq"/>
        </authorList>
    </citation>
    <scope>IDENTIFICATION</scope>
</reference>
<evidence type="ECO:0000256" key="1">
    <source>
        <dbReference type="ARBA" id="ARBA00001070"/>
    </source>
</evidence>
<dbReference type="Pfam" id="PF00326">
    <property type="entry name" value="Peptidase_S9"/>
    <property type="match status" value="1"/>
</dbReference>
<dbReference type="AlphaFoldDB" id="A0A6P7SBP6"/>
<dbReference type="InterPro" id="IPR002471">
    <property type="entry name" value="Pept_S9_AS"/>
</dbReference>
<dbReference type="Pfam" id="PF02897">
    <property type="entry name" value="Peptidase_S9_N"/>
    <property type="match status" value="1"/>
</dbReference>
<proteinExistence type="inferred from homology"/>
<dbReference type="Gene3D" id="2.130.10.120">
    <property type="entry name" value="Prolyl oligopeptidase, N-terminal domain"/>
    <property type="match status" value="1"/>
</dbReference>
<dbReference type="InterPro" id="IPR029058">
    <property type="entry name" value="AB_hydrolase_fold"/>
</dbReference>
<protein>
    <recommendedName>
        <fullName evidence="3 7">Prolyl endopeptidase</fullName>
        <ecNumber evidence="7">3.4.21.-</ecNumber>
    </recommendedName>
</protein>
<dbReference type="GO" id="GO:0006508">
    <property type="term" value="P:proteolysis"/>
    <property type="evidence" value="ECO:0007669"/>
    <property type="project" value="UniProtKB-KW"/>
</dbReference>
<evidence type="ECO:0000313" key="12">
    <source>
        <dbReference type="RefSeq" id="XP_029635473.1"/>
    </source>
</evidence>
<feature type="signal peptide" evidence="8">
    <location>
        <begin position="1"/>
        <end position="24"/>
    </location>
</feature>
<comment type="catalytic activity">
    <reaction evidence="1">
        <text>Hydrolysis of Pro-|-Xaa &gt;&gt; Ala-|-Xaa in oligopeptides.</text>
        <dbReference type="EC" id="3.4.21.26"/>
    </reaction>
</comment>
<dbReference type="InterPro" id="IPR001375">
    <property type="entry name" value="Peptidase_S9_cat"/>
</dbReference>
<dbReference type="SUPFAM" id="SSF50993">
    <property type="entry name" value="Peptidase/esterase 'gauge' domain"/>
    <property type="match status" value="1"/>
</dbReference>
<feature type="domain" description="Peptidase S9 prolyl oligopeptidase catalytic" evidence="9">
    <location>
        <begin position="507"/>
        <end position="728"/>
    </location>
</feature>
<keyword evidence="11" id="KW-1185">Reference proteome</keyword>
<sequence>MRTPLDYLSCIVFIFLCHLQPTCRYDMEFSYPKARRDESVVDDYHGHKISDPYRWLEDPDAKETIAFVDAQNSISHPFIEQCPHRQKIQESLTEKWNFAKYSSPAEHGGSYYYYCNSGLQNQSVLYVQDNLKSEPRVFLDPNSLSEDGTLSISGTAFSEDGSYFAYGLSKCGSDWITIQFKKAPSGEDLPDTLKHVKFSSMAWTHDNKGMFYNRYPVEGKSDGTETTTNLYNKLYYHRLGTDQDEDLLTVQFQNEPKWKIGAEVSVDGKYLLLSPNEGCDPVNRLFYVELDKLPNGITENLPYVKLIDNFDAQYEYITNEGSVFTFLTNLNAPKYKIINIDFQNPDPKNWKTLVEEDKNAVLEWASCVNHNKLVLCYLKDVKNKLYVHRLETGVLEAEIPLDIGTIIGCSGRKKSKEIFIHFMSFLTPGIIYRVDMTVDKPTPEVFRTIKVNNFDFSQFEVQQVFYPSKDGTQIPMFLVHKKGLVRNGNTPTFLYGYGGFDISMKPTFSVSRLVFLKDLDGVYALANIRGGGEYGEKWHKSGTHAKKQNVFDDFHAAAEYLINQKYTCPKKLVIHGQSNGGLLVAACINQRPELYGVALAQVGVMDMFRFHKFTIGHAWTTDFGCSDIPEQFEFLKKYSPLHNIRVPKDDIQYPSTLLLTADHDDRVVPLHSLKFIAELQHTMAGIKKQSNPLLIKIDTKAGHGRGKPTAMIIQEQTDMYCFILKTLGLDWFNH</sequence>
<dbReference type="PROSITE" id="PS00708">
    <property type="entry name" value="PRO_ENDOPEP_SER"/>
    <property type="match status" value="1"/>
</dbReference>
<evidence type="ECO:0000256" key="7">
    <source>
        <dbReference type="RuleBase" id="RU368024"/>
    </source>
</evidence>